<dbReference type="Gene3D" id="3.90.199.10">
    <property type="entry name" value="Topoisomerase II, domain 5"/>
    <property type="match status" value="2"/>
</dbReference>
<dbReference type="EC" id="5.6.2.2" evidence="9"/>
<reference evidence="12 13" key="1">
    <citation type="journal article" date="2016" name="Nat. Commun.">
        <title>Thousands of microbial genomes shed light on interconnected biogeochemical processes in an aquifer system.</title>
        <authorList>
            <person name="Anantharaman K."/>
            <person name="Brown C.T."/>
            <person name="Hug L.A."/>
            <person name="Sharon I."/>
            <person name="Castelle C.J."/>
            <person name="Probst A.J."/>
            <person name="Thomas B.C."/>
            <person name="Singh A."/>
            <person name="Wilkins M.J."/>
            <person name="Karaoz U."/>
            <person name="Brodie E.L."/>
            <person name="Williams K.H."/>
            <person name="Hubbard S.S."/>
            <person name="Banfield J.F."/>
        </authorList>
    </citation>
    <scope>NUCLEOTIDE SEQUENCE [LARGE SCALE GENOMIC DNA]</scope>
</reference>
<evidence type="ECO:0000256" key="4">
    <source>
        <dbReference type="ARBA" id="ARBA00022840"/>
    </source>
</evidence>
<dbReference type="InterPro" id="IPR013758">
    <property type="entry name" value="Topo_IIA_A/C_ab"/>
</dbReference>
<keyword evidence="5 9" id="KW-0799">Topoisomerase</keyword>
<comment type="subunit">
    <text evidence="9">Heterotetramer, composed of two GyrA and two GyrB chains. In the heterotetramer, GyrA contains the active site tyrosine that forms a transient covalent intermediate with DNA, while GyrB binds cofactors and catalyzes ATP hydrolysis.</text>
</comment>
<dbReference type="GO" id="GO:0005737">
    <property type="term" value="C:cytoplasm"/>
    <property type="evidence" value="ECO:0007669"/>
    <property type="project" value="UniProtKB-SubCell"/>
</dbReference>
<dbReference type="EMBL" id="MHCX01000053">
    <property type="protein sequence ID" value="OGY28382.1"/>
    <property type="molecule type" value="Genomic_DNA"/>
</dbReference>
<comment type="catalytic activity">
    <reaction evidence="1 9 10">
        <text>ATP-dependent breakage, passage and rejoining of double-stranded DNA.</text>
        <dbReference type="EC" id="5.6.2.2"/>
    </reaction>
</comment>
<gene>
    <name evidence="9" type="primary">gyrA</name>
    <name evidence="12" type="ORF">A3J50_00940</name>
</gene>
<keyword evidence="7 9" id="KW-0413">Isomerase</keyword>
<dbReference type="PANTHER" id="PTHR43493">
    <property type="entry name" value="DNA GYRASE/TOPOISOMERASE SUBUNIT A"/>
    <property type="match status" value="1"/>
</dbReference>
<dbReference type="HAMAP" id="MF_01897">
    <property type="entry name" value="GyrA"/>
    <property type="match status" value="1"/>
</dbReference>
<organism evidence="12 13">
    <name type="scientific">Candidatus Woykebacteria bacterium RIFCSPHIGHO2_02_FULL_43_16b</name>
    <dbReference type="NCBI Taxonomy" id="1802601"/>
    <lineage>
        <taxon>Bacteria</taxon>
        <taxon>Candidatus Woykeibacteriota</taxon>
    </lineage>
</organism>
<dbReference type="GO" id="GO:0005694">
    <property type="term" value="C:chromosome"/>
    <property type="evidence" value="ECO:0007669"/>
    <property type="project" value="InterPro"/>
</dbReference>
<dbReference type="GO" id="GO:0005524">
    <property type="term" value="F:ATP binding"/>
    <property type="evidence" value="ECO:0007669"/>
    <property type="project" value="UniProtKB-UniRule"/>
</dbReference>
<dbReference type="Pfam" id="PF00521">
    <property type="entry name" value="DNA_topoisoIV"/>
    <property type="match status" value="2"/>
</dbReference>
<protein>
    <recommendedName>
        <fullName evidence="9">DNA gyrase subunit A</fullName>
        <ecNumber evidence="9">5.6.2.2</ecNumber>
    </recommendedName>
</protein>
<accession>A0A1G1WKY4</accession>
<comment type="miscellaneous">
    <text evidence="9">Few gyrases are as efficient as E.coli at forming negative supercoils. Not all organisms have 2 type II topoisomerases; in organisms with a single type II topoisomerase this enzyme also has to decatenate newly replicated chromosomes.</text>
</comment>
<dbReference type="Gene3D" id="3.30.1360.40">
    <property type="match status" value="1"/>
</dbReference>
<keyword evidence="9" id="KW-0963">Cytoplasm</keyword>
<dbReference type="FunFam" id="3.30.1360.40:FF:000002">
    <property type="entry name" value="DNA gyrase subunit A"/>
    <property type="match status" value="1"/>
</dbReference>
<dbReference type="PANTHER" id="PTHR43493:SF5">
    <property type="entry name" value="DNA GYRASE SUBUNIT A, CHLOROPLASTIC_MITOCHONDRIAL"/>
    <property type="match status" value="1"/>
</dbReference>
<dbReference type="InterPro" id="IPR005743">
    <property type="entry name" value="GyrA"/>
</dbReference>
<evidence type="ECO:0000313" key="12">
    <source>
        <dbReference type="EMBL" id="OGY28382.1"/>
    </source>
</evidence>
<dbReference type="InterPro" id="IPR035516">
    <property type="entry name" value="Gyrase/topoIV_suA_C"/>
</dbReference>
<dbReference type="GO" id="GO:0009330">
    <property type="term" value="C:DNA topoisomerase type II (double strand cut, ATP-hydrolyzing) complex"/>
    <property type="evidence" value="ECO:0007669"/>
    <property type="project" value="TreeGrafter"/>
</dbReference>
<evidence type="ECO:0000256" key="2">
    <source>
        <dbReference type="ARBA" id="ARBA00008263"/>
    </source>
</evidence>
<dbReference type="AlphaFoldDB" id="A0A1G1WKY4"/>
<comment type="function">
    <text evidence="9">A type II topoisomerase that negatively supercoils closed circular double-stranded (ds) DNA in an ATP-dependent manner to modulate DNA topology and maintain chromosomes in an underwound state. Negative supercoiling favors strand separation, and DNA replication, transcription, recombination and repair, all of which involve strand separation. Also able to catalyze the interconversion of other topological isomers of dsDNA rings, including catenanes and knotted rings. Type II topoisomerases break and join 2 DNA strands simultaneously in an ATP-dependent manner.</text>
</comment>
<dbReference type="Gene3D" id="2.120.10.90">
    <property type="entry name" value="DNA gyrase/topoisomerase IV, subunit A, C-terminal"/>
    <property type="match status" value="1"/>
</dbReference>
<dbReference type="CDD" id="cd00187">
    <property type="entry name" value="TOP4c"/>
    <property type="match status" value="1"/>
</dbReference>
<evidence type="ECO:0000256" key="3">
    <source>
        <dbReference type="ARBA" id="ARBA00022741"/>
    </source>
</evidence>
<dbReference type="GO" id="GO:0003677">
    <property type="term" value="F:DNA binding"/>
    <property type="evidence" value="ECO:0007669"/>
    <property type="project" value="UniProtKB-UniRule"/>
</dbReference>
<name>A0A1G1WKY4_9BACT</name>
<comment type="subcellular location">
    <subcellularLocation>
        <location evidence="9">Cytoplasm</location>
    </subcellularLocation>
</comment>
<dbReference type="SMART" id="SM00434">
    <property type="entry name" value="TOP4c"/>
    <property type="match status" value="1"/>
</dbReference>
<dbReference type="FunFam" id="1.10.268.10:FF:000001">
    <property type="entry name" value="DNA gyrase subunit A"/>
    <property type="match status" value="1"/>
</dbReference>
<dbReference type="InterPro" id="IPR013760">
    <property type="entry name" value="Topo_IIA-like_dom_sf"/>
</dbReference>
<dbReference type="GO" id="GO:0034335">
    <property type="term" value="F:DNA negative supercoiling activity"/>
    <property type="evidence" value="ECO:0007669"/>
    <property type="project" value="UniProtKB-ARBA"/>
</dbReference>
<feature type="active site" description="O-(5'-phospho-DNA)-tyrosine intermediate" evidence="9 10">
    <location>
        <position position="122"/>
    </location>
</feature>
<evidence type="ECO:0000256" key="10">
    <source>
        <dbReference type="PROSITE-ProRule" id="PRU01384"/>
    </source>
</evidence>
<dbReference type="Proteomes" id="UP000177821">
    <property type="component" value="Unassembled WGS sequence"/>
</dbReference>
<evidence type="ECO:0000256" key="8">
    <source>
        <dbReference type="ARBA" id="ARBA00063644"/>
    </source>
</evidence>
<evidence type="ECO:0000256" key="7">
    <source>
        <dbReference type="ARBA" id="ARBA00023235"/>
    </source>
</evidence>
<keyword evidence="6 9" id="KW-0238">DNA-binding</keyword>
<evidence type="ECO:0000313" key="13">
    <source>
        <dbReference type="Proteomes" id="UP000177821"/>
    </source>
</evidence>
<dbReference type="Gene3D" id="1.10.268.10">
    <property type="entry name" value="Topoisomerase, domain 3"/>
    <property type="match status" value="1"/>
</dbReference>
<dbReference type="PROSITE" id="PS52040">
    <property type="entry name" value="TOPO_IIA"/>
    <property type="match status" value="1"/>
</dbReference>
<keyword evidence="3 9" id="KW-0547">Nucleotide-binding</keyword>
<keyword evidence="4 9" id="KW-0067">ATP-binding</keyword>
<dbReference type="Pfam" id="PF03989">
    <property type="entry name" value="DNA_gyraseA_C"/>
    <property type="match status" value="6"/>
</dbReference>
<sequence length="871" mass="96587">MENNIGKLQPVEITEEMQRSYLNYAMSVIVARALPDVRDGLKPVHRRILFAMNELGLTFSAKYRKSATVVGEVLGKYHPHGDMPVYDAMVRLAQDFALRYPLVDGQGNFGSVDGDPPAAMRYTEARLDKISDEMLSDIDKETVAFIDNFDATRVEPTVLPSRLPNLLLNGGSGIAVGMATNIPPHNLRELCDALTLMLGKAKEVPENSQKPKESNPKDTLNLNIPFKKETQVSTIPQYDPYQVKIQGFSYDVTVEDLMKHIKGPDFPTGGAIFNKAEIMSAYATGKGRIVMRAKAEVEEEKNGRFNIVVSEIPYQVNKSTLVARIAELVKEKKLEGISDLRDESDRQGMRIVIELKRDARPQNLLNQLFKLTSMQLAFNVNTVALVDGTPQTLMLNTILEEYLKHRQLIIVRRSVHDLNSARLRSHILEGLKIALDNLDAVIETIRKSSDAEVAKQNLMVKFKLSDLQAQAILDMQLRRLAALERQKIEDEYKNVLKVIKGLVDLICSPRKVLTQIGNELSEVKAKYGDDRRTRVYDQAVGEFSEEDLIASENIIVTVTRAGYIKRSPLNTFRTQHRGGKGVSGMGMKEDDSIANIFSANTHDNILFFTNKGRVFQIKVYELPEGSRYSKGQALINLINLEQAEKINSILVTPKSQTSGYMFMATARGIVKKTAVEEFAHIRRNGMIAINLSSGDSLVWVKLTTGEDDILVVSKNGLSIKFHEKDVRPLGRATAGVLGIKLATSDEVVAMEVAGKETFLLTVMENGYGKKTPITDWPTQKRGGSGVKSAEVTSKTGKIISSKIVTPESVDVIITSDKGQVIKLPLDTVPKLKRQTQGVIMIRMSGSGDKVSAVAVLSKQEKEISLDSEDTA</sequence>
<evidence type="ECO:0000256" key="5">
    <source>
        <dbReference type="ARBA" id="ARBA00023029"/>
    </source>
</evidence>
<evidence type="ECO:0000259" key="11">
    <source>
        <dbReference type="PROSITE" id="PS52040"/>
    </source>
</evidence>
<feature type="domain" description="Topo IIA-type catalytic" evidence="11">
    <location>
        <begin position="34"/>
        <end position="548"/>
    </location>
</feature>
<feature type="short sequence motif" description="GyrA-box" evidence="9">
    <location>
        <begin position="575"/>
        <end position="581"/>
    </location>
</feature>
<comment type="subunit">
    <text evidence="8">Heterotetramer composed of ParC and ParE.</text>
</comment>
<dbReference type="FunFam" id="2.120.10.90:FF:000005">
    <property type="entry name" value="DNA topoisomerase 4 subunit A"/>
    <property type="match status" value="1"/>
</dbReference>
<dbReference type="SUPFAM" id="SSF56719">
    <property type="entry name" value="Type II DNA topoisomerase"/>
    <property type="match status" value="1"/>
</dbReference>
<dbReference type="GO" id="GO:0006261">
    <property type="term" value="P:DNA-templated DNA replication"/>
    <property type="evidence" value="ECO:0007669"/>
    <property type="project" value="UniProtKB-UniRule"/>
</dbReference>
<dbReference type="InterPro" id="IPR050220">
    <property type="entry name" value="Type_II_DNA_Topoisomerases"/>
</dbReference>
<dbReference type="GO" id="GO:0006265">
    <property type="term" value="P:DNA topological change"/>
    <property type="evidence" value="ECO:0007669"/>
    <property type="project" value="UniProtKB-UniRule"/>
</dbReference>
<dbReference type="SUPFAM" id="SSF101904">
    <property type="entry name" value="GyrA/ParC C-terminal domain-like"/>
    <property type="match status" value="1"/>
</dbReference>
<dbReference type="InterPro" id="IPR013757">
    <property type="entry name" value="Topo_IIA_A_a_sf"/>
</dbReference>
<evidence type="ECO:0000256" key="1">
    <source>
        <dbReference type="ARBA" id="ARBA00000185"/>
    </source>
</evidence>
<dbReference type="InterPro" id="IPR006691">
    <property type="entry name" value="GyrA/parC_rep"/>
</dbReference>
<proteinExistence type="inferred from homology"/>
<comment type="caution">
    <text evidence="12">The sequence shown here is derived from an EMBL/GenBank/DDBJ whole genome shotgun (WGS) entry which is preliminary data.</text>
</comment>
<dbReference type="InterPro" id="IPR002205">
    <property type="entry name" value="Topo_IIA_dom_A"/>
</dbReference>
<comment type="similarity">
    <text evidence="2 9">Belongs to the type II topoisomerase GyrA/ParC subunit family.</text>
</comment>
<evidence type="ECO:0000256" key="9">
    <source>
        <dbReference type="HAMAP-Rule" id="MF_01897"/>
    </source>
</evidence>
<evidence type="ECO:0000256" key="6">
    <source>
        <dbReference type="ARBA" id="ARBA00023125"/>
    </source>
</evidence>